<dbReference type="InterPro" id="IPR001173">
    <property type="entry name" value="Glyco_trans_2-like"/>
</dbReference>
<evidence type="ECO:0000313" key="2">
    <source>
        <dbReference type="EMBL" id="NLR90478.1"/>
    </source>
</evidence>
<keyword evidence="2" id="KW-0808">Transferase</keyword>
<protein>
    <submittedName>
        <fullName evidence="2">Glycosyltransferase</fullName>
    </submittedName>
</protein>
<comment type="caution">
    <text evidence="2">The sequence shown here is derived from an EMBL/GenBank/DDBJ whole genome shotgun (WGS) entry which is preliminary data.</text>
</comment>
<dbReference type="Proteomes" id="UP000585050">
    <property type="component" value="Unassembled WGS sequence"/>
</dbReference>
<name>A0A7X8SHR2_9BACT</name>
<feature type="domain" description="Glycosyltransferase 2-like" evidence="1">
    <location>
        <begin position="5"/>
        <end position="127"/>
    </location>
</feature>
<dbReference type="EMBL" id="JABAIL010000001">
    <property type="protein sequence ID" value="NLR90478.1"/>
    <property type="molecule type" value="Genomic_DNA"/>
</dbReference>
<evidence type="ECO:0000313" key="3">
    <source>
        <dbReference type="Proteomes" id="UP000585050"/>
    </source>
</evidence>
<gene>
    <name evidence="2" type="ORF">HGP29_04635</name>
</gene>
<reference evidence="2 3" key="1">
    <citation type="submission" date="2020-04" db="EMBL/GenBank/DDBJ databases">
        <title>Flammeovirga sp. SR4, a novel species isolated from seawater.</title>
        <authorList>
            <person name="Wang X."/>
        </authorList>
    </citation>
    <scope>NUCLEOTIDE SEQUENCE [LARGE SCALE GENOMIC DNA]</scope>
    <source>
        <strain evidence="2 3">SR4</strain>
    </source>
</reference>
<accession>A0A7X8SHR2</accession>
<proteinExistence type="predicted"/>
<keyword evidence="3" id="KW-1185">Reference proteome</keyword>
<dbReference type="GO" id="GO:0016758">
    <property type="term" value="F:hexosyltransferase activity"/>
    <property type="evidence" value="ECO:0007669"/>
    <property type="project" value="UniProtKB-ARBA"/>
</dbReference>
<organism evidence="2 3">
    <name type="scientific">Flammeovirga agarivorans</name>
    <dbReference type="NCBI Taxonomy" id="2726742"/>
    <lineage>
        <taxon>Bacteria</taxon>
        <taxon>Pseudomonadati</taxon>
        <taxon>Bacteroidota</taxon>
        <taxon>Cytophagia</taxon>
        <taxon>Cytophagales</taxon>
        <taxon>Flammeovirgaceae</taxon>
        <taxon>Flammeovirga</taxon>
    </lineage>
</organism>
<dbReference type="Pfam" id="PF00535">
    <property type="entry name" value="Glycos_transf_2"/>
    <property type="match status" value="1"/>
</dbReference>
<dbReference type="SUPFAM" id="SSF53448">
    <property type="entry name" value="Nucleotide-diphospho-sugar transferases"/>
    <property type="match status" value="1"/>
</dbReference>
<dbReference type="InterPro" id="IPR029044">
    <property type="entry name" value="Nucleotide-diphossugar_trans"/>
</dbReference>
<dbReference type="Gene3D" id="3.90.550.10">
    <property type="entry name" value="Spore Coat Polysaccharide Biosynthesis Protein SpsA, Chain A"/>
    <property type="match status" value="1"/>
</dbReference>
<dbReference type="PANTHER" id="PTHR22916">
    <property type="entry name" value="GLYCOSYLTRANSFERASE"/>
    <property type="match status" value="1"/>
</dbReference>
<dbReference type="RefSeq" id="WP_168881178.1">
    <property type="nucleotide sequence ID" value="NZ_JABAIL010000001.1"/>
</dbReference>
<dbReference type="AlphaFoldDB" id="A0A7X8SHR2"/>
<evidence type="ECO:0000259" key="1">
    <source>
        <dbReference type="Pfam" id="PF00535"/>
    </source>
</evidence>
<dbReference type="PANTHER" id="PTHR22916:SF67">
    <property type="entry name" value="COLANIC ACID BIOSYNTHESIS GLYCOSYL TRANSFERASE WCAE-RELATED"/>
    <property type="match status" value="1"/>
</dbReference>
<sequence length="264" mass="30648">MQKVSVITISFNCELEIEPTLKSVIAQDYPQLEYIVVDGNSSDKTPEIISKYKNDIDIFVSENDKGIYDAMNKGTQLATGDWVIFMNAGDYFFDHETVAKVFAQLEDGTELLYGNHEVVYDQFSKVKQAFPADHLWKGMVCSHQSLFVKRELLLEYPFQWEDWRISADFHFIFNRWIEKRKFQHVDTYVAKYAAGGLSETSSIPSKLETWAIVKEHMNTPEVDDFYKKLIQYEKIVNIPRKLLGAKAFELLMKWKNQITGGKVK</sequence>
<dbReference type="CDD" id="cd06433">
    <property type="entry name" value="GT_2_WfgS_like"/>
    <property type="match status" value="1"/>
</dbReference>